<dbReference type="AlphaFoldDB" id="D1YZA2"/>
<evidence type="ECO:0000313" key="3">
    <source>
        <dbReference type="Proteomes" id="UP000001882"/>
    </source>
</evidence>
<evidence type="ECO:0000313" key="2">
    <source>
        <dbReference type="EMBL" id="BAI61774.1"/>
    </source>
</evidence>
<proteinExistence type="predicted"/>
<dbReference type="KEGG" id="mpd:MCP_1702"/>
<feature type="transmembrane region" description="Helical" evidence="1">
    <location>
        <begin position="412"/>
        <end position="430"/>
    </location>
</feature>
<evidence type="ECO:0008006" key="4">
    <source>
        <dbReference type="Google" id="ProtNLM"/>
    </source>
</evidence>
<protein>
    <recommendedName>
        <fullName evidence="4">Glycosyltransferase RgtA/B/C/D-like domain-containing protein</fullName>
    </recommendedName>
</protein>
<dbReference type="Proteomes" id="UP000001882">
    <property type="component" value="Chromosome"/>
</dbReference>
<dbReference type="EMBL" id="AP011532">
    <property type="protein sequence ID" value="BAI61774.1"/>
    <property type="molecule type" value="Genomic_DNA"/>
</dbReference>
<organism evidence="2 3">
    <name type="scientific">Methanocella paludicola (strain DSM 17711 / JCM 13418 / NBRC 101707 / SANAE)</name>
    <dbReference type="NCBI Taxonomy" id="304371"/>
    <lineage>
        <taxon>Archaea</taxon>
        <taxon>Methanobacteriati</taxon>
        <taxon>Methanobacteriota</taxon>
        <taxon>Stenosarchaea group</taxon>
        <taxon>Methanomicrobia</taxon>
        <taxon>Methanocellales</taxon>
        <taxon>Methanocellaceae</taxon>
        <taxon>Methanocella</taxon>
    </lineage>
</organism>
<dbReference type="GeneID" id="8681610"/>
<dbReference type="PATRIC" id="fig|304371.9.peg.1738"/>
<keyword evidence="3" id="KW-1185">Reference proteome</keyword>
<dbReference type="InParanoid" id="D1YZA2"/>
<feature type="transmembrane region" description="Helical" evidence="1">
    <location>
        <begin position="166"/>
        <end position="184"/>
    </location>
</feature>
<feature type="transmembrane region" description="Helical" evidence="1">
    <location>
        <begin position="16"/>
        <end position="41"/>
    </location>
</feature>
<sequence length="559" mass="62487">MEAISRRLRIKEIPRFMFFVGAINISFIFLAYAIALIGFVFNIPISPYHIILAFTLTALFSIGSSWYYFGPYWPTILKNMAIGLIIFTILLLSCGAIAGHFYDVSFDGQWYHQGAIHLLMNGFNPIYQQAPDNYPGALYIDHYPGAFETISAVIGAFTHHIEDGKLLNIFLIVTAVLLIAPIIFDVFPGVDLAFAISVVLLAALNPISIYQSLSYYVDGASASLLAILVFLLLLSYKKMNRPLLLIMTSVIVLLVNIKFFNLVYAVVLVSGFIAICIFNHKSSRLHYMLVISLLVGLLFGAHPYITSLIDHGTPFYPVNGISQDMIAGDMPPNLAGKNSLEQLVISIFSRSDFHKADAVLKIPFTFTANEIRSLYTTDARTGGFGPLFSGVVLLSVLIAILLMVVRTGDIDPMIKVILPMCVLLLVTVVINPGGWWARYVPQLWLIPLLLLLGAQQRFTSRLKILNYVLVLALLLNICMVAYSYYSYQQDITDKISRQISDIRSLTQDKPAHLYCGIFIAVQDRYKEQGIDFIFTDTPPDRQWSTLAEVEASYGQVTFY</sequence>
<dbReference type="STRING" id="304371.MCP_1702"/>
<feature type="transmembrane region" description="Helical" evidence="1">
    <location>
        <begin position="81"/>
        <end position="102"/>
    </location>
</feature>
<feature type="transmembrane region" description="Helical" evidence="1">
    <location>
        <begin position="287"/>
        <end position="305"/>
    </location>
</feature>
<feature type="transmembrane region" description="Helical" evidence="1">
    <location>
        <begin position="464"/>
        <end position="485"/>
    </location>
</feature>
<feature type="transmembrane region" description="Helical" evidence="1">
    <location>
        <begin position="384"/>
        <end position="405"/>
    </location>
</feature>
<reference evidence="3" key="3">
    <citation type="journal article" date="2011" name="PLoS ONE">
        <title>Genome sequence of a mesophilic hydrogenotrophic methanogen Methanocella paludicola, the first cultivated representative of the order Methanocellales.</title>
        <authorList>
            <person name="Sakai S."/>
            <person name="Takaki Y."/>
            <person name="Shimamura S."/>
            <person name="Sekine M."/>
            <person name="Tajima T."/>
            <person name="Kosugi H."/>
            <person name="Ichikawa N."/>
            <person name="Tasumi E."/>
            <person name="Hiraki A.T."/>
            <person name="Shimizu A."/>
            <person name="Kato Y."/>
            <person name="Nishiko R."/>
            <person name="Mori K."/>
            <person name="Fujita N."/>
            <person name="Imachi H."/>
            <person name="Takai K."/>
        </authorList>
    </citation>
    <scope>NUCLEOTIDE SEQUENCE [LARGE SCALE GENOMIC DNA]</scope>
    <source>
        <strain evidence="3">DSM 17711 / JCM 13418 / NBRC 101707 / SANAE</strain>
    </source>
</reference>
<reference evidence="2 3" key="2">
    <citation type="journal article" date="2008" name="Int. J. Syst. Evol. Microbiol.">
        <title>Methanocella paludicola gen. nov., sp. nov., a methane-producing archaeon, the first isolate of the lineage 'Rice Cluster I', and proposal of the new archaeal order Methanocellales ord. nov.</title>
        <authorList>
            <person name="Sakai S."/>
            <person name="Imachi H."/>
            <person name="Hanada S."/>
            <person name="Ohashi A."/>
            <person name="Harada H."/>
            <person name="Kamagata Y."/>
        </authorList>
    </citation>
    <scope>NUCLEOTIDE SEQUENCE [LARGE SCALE GENOMIC DNA]</scope>
    <source>
        <strain evidence="3">DSM 17711 / JCM 13418 / NBRC 101707 / SANAE</strain>
    </source>
</reference>
<keyword evidence="1" id="KW-0812">Transmembrane</keyword>
<keyword evidence="1" id="KW-0472">Membrane</keyword>
<dbReference type="RefSeq" id="WP_012900453.1">
    <property type="nucleotide sequence ID" value="NC_013665.1"/>
</dbReference>
<accession>D1YZA2</accession>
<gene>
    <name evidence="2" type="ordered locus">MCP_1702</name>
</gene>
<feature type="transmembrane region" description="Helical" evidence="1">
    <location>
        <begin position="191"/>
        <end position="209"/>
    </location>
</feature>
<keyword evidence="1" id="KW-1133">Transmembrane helix</keyword>
<reference evidence="2 3" key="1">
    <citation type="journal article" date="2007" name="Appl. Environ. Microbiol.">
        <title>Isolation of key methanogens for global methane emission from rice paddy fields: a novel isolate affiliated with the clone cluster rice cluster I.</title>
        <authorList>
            <person name="Sakai S."/>
            <person name="Imachi H."/>
            <person name="Sekiguchi Y."/>
            <person name="Ohashi A."/>
            <person name="Harada H."/>
            <person name="Kamagata Y."/>
        </authorList>
    </citation>
    <scope>NUCLEOTIDE SEQUENCE [LARGE SCALE GENOMIC DNA]</scope>
    <source>
        <strain evidence="3">DSM 17711 / JCM 13418 / NBRC 101707 / SANAE</strain>
    </source>
</reference>
<evidence type="ECO:0000256" key="1">
    <source>
        <dbReference type="SAM" id="Phobius"/>
    </source>
</evidence>
<name>D1YZA2_METPS</name>
<feature type="transmembrane region" description="Helical" evidence="1">
    <location>
        <begin position="215"/>
        <end position="234"/>
    </location>
</feature>
<feature type="transmembrane region" description="Helical" evidence="1">
    <location>
        <begin position="47"/>
        <end position="69"/>
    </location>
</feature>